<comment type="function">
    <text evidence="5">One of the primary rRNA binding proteins, this protein initially binds near the 5'-end of the 23S rRNA. It is important during the early stages of 50S assembly. It makes multiple contacts with different domains of the 23S rRNA in the assembled 50S subunit and ribosome.</text>
</comment>
<sequence length="231" mass="25656">MKTKVYNRNGEEVGKMDLPESIFGMKITPALLHQAFVTQMANTRQVIAHTKGRGEVRGGGKKPWRQKGTGRARHGSIRSPIWVGGGVTFGPTKERNFKKKINKKMKRKAVLMALSTKASDKEMIVVDKFELDKPKTKDLVAFIEKMIPGGEGTVMIIEKKNEALQKSGRNIESFKIISLGNMNVADLLNYKYLIVTADAVDAIKEKYKSKLDSKTQKPRLGGSPNAAIKQV</sequence>
<evidence type="ECO:0000256" key="5">
    <source>
        <dbReference type="HAMAP-Rule" id="MF_01328"/>
    </source>
</evidence>
<dbReference type="Pfam" id="PF00573">
    <property type="entry name" value="Ribosomal_L4"/>
    <property type="match status" value="1"/>
</dbReference>
<comment type="function">
    <text evidence="5">Forms part of the polypeptide exit tunnel.</text>
</comment>
<comment type="subunit">
    <text evidence="5">Part of the 50S ribosomal subunit.</text>
</comment>
<dbReference type="SUPFAM" id="SSF52166">
    <property type="entry name" value="Ribosomal protein L4"/>
    <property type="match status" value="1"/>
</dbReference>
<dbReference type="NCBIfam" id="TIGR03953">
    <property type="entry name" value="rplD_bact"/>
    <property type="match status" value="1"/>
</dbReference>
<keyword evidence="3 5" id="KW-0687">Ribonucleoprotein</keyword>
<feature type="region of interest" description="Disordered" evidence="6">
    <location>
        <begin position="51"/>
        <end position="77"/>
    </location>
</feature>
<proteinExistence type="inferred from homology"/>
<dbReference type="STRING" id="1802158.A2827_00650"/>
<comment type="caution">
    <text evidence="7">The sequence shown here is derived from an EMBL/GenBank/DDBJ whole genome shotgun (WGS) entry which is preliminary data.</text>
</comment>
<dbReference type="GO" id="GO:0005840">
    <property type="term" value="C:ribosome"/>
    <property type="evidence" value="ECO:0007669"/>
    <property type="project" value="UniProtKB-KW"/>
</dbReference>
<dbReference type="PANTHER" id="PTHR10746">
    <property type="entry name" value="50S RIBOSOMAL PROTEIN L4"/>
    <property type="match status" value="1"/>
</dbReference>
<dbReference type="GO" id="GO:1990904">
    <property type="term" value="C:ribonucleoprotein complex"/>
    <property type="evidence" value="ECO:0007669"/>
    <property type="project" value="UniProtKB-KW"/>
</dbReference>
<keyword evidence="5" id="KW-0699">rRNA-binding</keyword>
<reference evidence="7 8" key="1">
    <citation type="journal article" date="2016" name="Nat. Commun.">
        <title>Thousands of microbial genomes shed light on interconnected biogeochemical processes in an aquifer system.</title>
        <authorList>
            <person name="Anantharaman K."/>
            <person name="Brown C.T."/>
            <person name="Hug L.A."/>
            <person name="Sharon I."/>
            <person name="Castelle C.J."/>
            <person name="Probst A.J."/>
            <person name="Thomas B.C."/>
            <person name="Singh A."/>
            <person name="Wilkins M.J."/>
            <person name="Karaoz U."/>
            <person name="Brodie E.L."/>
            <person name="Williams K.H."/>
            <person name="Hubbard S.S."/>
            <person name="Banfield J.F."/>
        </authorList>
    </citation>
    <scope>NUCLEOTIDE SEQUENCE [LARGE SCALE GENOMIC DNA]</scope>
</reference>
<evidence type="ECO:0000313" key="8">
    <source>
        <dbReference type="Proteomes" id="UP000177932"/>
    </source>
</evidence>
<protein>
    <recommendedName>
        <fullName evidence="4 5">Large ribosomal subunit protein uL4</fullName>
    </recommendedName>
</protein>
<dbReference type="Gene3D" id="3.40.1370.10">
    <property type="match status" value="1"/>
</dbReference>
<dbReference type="GO" id="GO:0003735">
    <property type="term" value="F:structural constituent of ribosome"/>
    <property type="evidence" value="ECO:0007669"/>
    <property type="project" value="InterPro"/>
</dbReference>
<dbReference type="InterPro" id="IPR002136">
    <property type="entry name" value="Ribosomal_uL4"/>
</dbReference>
<evidence type="ECO:0000256" key="2">
    <source>
        <dbReference type="ARBA" id="ARBA00022980"/>
    </source>
</evidence>
<dbReference type="EMBL" id="MHOD01000001">
    <property type="protein sequence ID" value="OGZ58778.1"/>
    <property type="molecule type" value="Genomic_DNA"/>
</dbReference>
<dbReference type="HAMAP" id="MF_01328_B">
    <property type="entry name" value="Ribosomal_uL4_B"/>
    <property type="match status" value="1"/>
</dbReference>
<dbReference type="Proteomes" id="UP000177932">
    <property type="component" value="Unassembled WGS sequence"/>
</dbReference>
<dbReference type="AlphaFoldDB" id="A0A1G2HA09"/>
<dbReference type="GO" id="GO:0019843">
    <property type="term" value="F:rRNA binding"/>
    <property type="evidence" value="ECO:0007669"/>
    <property type="project" value="UniProtKB-UniRule"/>
</dbReference>
<comment type="similarity">
    <text evidence="1 5">Belongs to the universal ribosomal protein uL4 family.</text>
</comment>
<accession>A0A1G2HA09</accession>
<evidence type="ECO:0000256" key="1">
    <source>
        <dbReference type="ARBA" id="ARBA00010528"/>
    </source>
</evidence>
<dbReference type="GO" id="GO:0006412">
    <property type="term" value="P:translation"/>
    <property type="evidence" value="ECO:0007669"/>
    <property type="project" value="UniProtKB-UniRule"/>
</dbReference>
<keyword evidence="2 5" id="KW-0689">Ribosomal protein</keyword>
<evidence type="ECO:0000256" key="6">
    <source>
        <dbReference type="SAM" id="MobiDB-lite"/>
    </source>
</evidence>
<name>A0A1G2HA09_9BACT</name>
<feature type="compositionally biased region" description="Basic residues" evidence="6">
    <location>
        <begin position="59"/>
        <end position="76"/>
    </location>
</feature>
<keyword evidence="5" id="KW-0694">RNA-binding</keyword>
<organism evidence="7 8">
    <name type="scientific">Candidatus Spechtbacteria bacterium RIFCSPHIGHO2_01_FULL_43_30</name>
    <dbReference type="NCBI Taxonomy" id="1802158"/>
    <lineage>
        <taxon>Bacteria</taxon>
        <taxon>Candidatus Spechtiibacteriota</taxon>
    </lineage>
</organism>
<gene>
    <name evidence="5" type="primary">rplD</name>
    <name evidence="7" type="ORF">A2827_00650</name>
</gene>
<dbReference type="PANTHER" id="PTHR10746:SF6">
    <property type="entry name" value="LARGE RIBOSOMAL SUBUNIT PROTEIN UL4M"/>
    <property type="match status" value="1"/>
</dbReference>
<evidence type="ECO:0000313" key="7">
    <source>
        <dbReference type="EMBL" id="OGZ58778.1"/>
    </source>
</evidence>
<evidence type="ECO:0000256" key="4">
    <source>
        <dbReference type="ARBA" id="ARBA00035244"/>
    </source>
</evidence>
<dbReference type="InterPro" id="IPR013005">
    <property type="entry name" value="Ribosomal_uL4-like"/>
</dbReference>
<evidence type="ECO:0000256" key="3">
    <source>
        <dbReference type="ARBA" id="ARBA00023274"/>
    </source>
</evidence>
<dbReference type="InterPro" id="IPR023574">
    <property type="entry name" value="Ribosomal_uL4_dom_sf"/>
</dbReference>